<organism evidence="3 4">
    <name type="scientific">Paenibacillus terreus</name>
    <dbReference type="NCBI Taxonomy" id="1387834"/>
    <lineage>
        <taxon>Bacteria</taxon>
        <taxon>Bacillati</taxon>
        <taxon>Bacillota</taxon>
        <taxon>Bacilli</taxon>
        <taxon>Bacillales</taxon>
        <taxon>Paenibacillaceae</taxon>
        <taxon>Paenibacillus</taxon>
    </lineage>
</organism>
<dbReference type="Proteomes" id="UP001580407">
    <property type="component" value="Unassembled WGS sequence"/>
</dbReference>
<feature type="chain" id="PRO_5045415443" evidence="1">
    <location>
        <begin position="23"/>
        <end position="223"/>
    </location>
</feature>
<evidence type="ECO:0000313" key="4">
    <source>
        <dbReference type="Proteomes" id="UP001580407"/>
    </source>
</evidence>
<dbReference type="InterPro" id="IPR001119">
    <property type="entry name" value="SLH_dom"/>
</dbReference>
<evidence type="ECO:0000313" key="3">
    <source>
        <dbReference type="EMBL" id="MFB5685133.1"/>
    </source>
</evidence>
<gene>
    <name evidence="3" type="ORF">ACE3NQ_29920</name>
</gene>
<feature type="domain" description="SLH" evidence="2">
    <location>
        <begin position="26"/>
        <end position="89"/>
    </location>
</feature>
<feature type="signal peptide" evidence="1">
    <location>
        <begin position="1"/>
        <end position="22"/>
    </location>
</feature>
<evidence type="ECO:0000256" key="1">
    <source>
        <dbReference type="SAM" id="SignalP"/>
    </source>
</evidence>
<keyword evidence="4" id="KW-1185">Reference proteome</keyword>
<reference evidence="3 4" key="1">
    <citation type="submission" date="2024-09" db="EMBL/GenBank/DDBJ databases">
        <authorList>
            <person name="Ruan L."/>
        </authorList>
    </citation>
    <scope>NUCLEOTIDE SEQUENCE [LARGE SCALE GENOMIC DNA]</scope>
    <source>
        <strain evidence="3 4">D33</strain>
    </source>
</reference>
<feature type="domain" description="SLH" evidence="2">
    <location>
        <begin position="157"/>
        <end position="220"/>
    </location>
</feature>
<keyword evidence="1" id="KW-0732">Signal</keyword>
<dbReference type="RefSeq" id="WP_375528790.1">
    <property type="nucleotide sequence ID" value="NZ_JBHILM010000059.1"/>
</dbReference>
<dbReference type="EMBL" id="JBHILM010000059">
    <property type="protein sequence ID" value="MFB5685133.1"/>
    <property type="molecule type" value="Genomic_DNA"/>
</dbReference>
<protein>
    <submittedName>
        <fullName evidence="3">S-layer homology domain-containing protein</fullName>
    </submittedName>
</protein>
<dbReference type="Pfam" id="PF00395">
    <property type="entry name" value="SLH"/>
    <property type="match status" value="2"/>
</dbReference>
<sequence length="223" mass="24249">MKMKRKLVMLSAAAALSLFSGAALQAAESSFTDLGNIEGKEKIEALKEQGFIKGVSSDKFLPDQEMTAAQGVQLISNAMELSLANTDFPEGPEAEGTFEHVKDGQWYTDAFLATYYNGVEIPVAIEPGQDLTREEFTFYLMQAMEKKGQLPMINIVPKEISDEAEINPLFQGAIQRSLALDINTLNGEGGFAPKQPITRAEAAVMTYNAVSFLQSLKSGTPVQ</sequence>
<dbReference type="PROSITE" id="PS51272">
    <property type="entry name" value="SLH"/>
    <property type="match status" value="2"/>
</dbReference>
<name>A0ABV5BHI0_9BACL</name>
<evidence type="ECO:0000259" key="2">
    <source>
        <dbReference type="PROSITE" id="PS51272"/>
    </source>
</evidence>
<accession>A0ABV5BHI0</accession>
<comment type="caution">
    <text evidence="3">The sequence shown here is derived from an EMBL/GenBank/DDBJ whole genome shotgun (WGS) entry which is preliminary data.</text>
</comment>
<proteinExistence type="predicted"/>